<dbReference type="RefSeq" id="WP_212506761.1">
    <property type="nucleotide sequence ID" value="NZ_CP060696.1"/>
</dbReference>
<organism evidence="1 2">
    <name type="scientific">Caproicibacterium amylolyticum</name>
    <dbReference type="NCBI Taxonomy" id="2766537"/>
    <lineage>
        <taxon>Bacteria</taxon>
        <taxon>Bacillati</taxon>
        <taxon>Bacillota</taxon>
        <taxon>Clostridia</taxon>
        <taxon>Eubacteriales</taxon>
        <taxon>Oscillospiraceae</taxon>
        <taxon>Caproicibacterium</taxon>
    </lineage>
</organism>
<dbReference type="Proteomes" id="UP000516046">
    <property type="component" value="Chromosome"/>
</dbReference>
<sequence length="81" mass="8332">MQAGRISSISGTTAVVIPDLNPEAVTLPLVIPWHLRGNYGGMCAGMRVFYDTCADGSGVVLARADGEHGAGWNSILGSDAS</sequence>
<evidence type="ECO:0000313" key="1">
    <source>
        <dbReference type="EMBL" id="QNO17697.1"/>
    </source>
</evidence>
<accession>A0A7G9WG85</accession>
<evidence type="ECO:0000313" key="2">
    <source>
        <dbReference type="Proteomes" id="UP000516046"/>
    </source>
</evidence>
<dbReference type="KEGG" id="caml:H6X83_12330"/>
<reference evidence="1 2" key="1">
    <citation type="submission" date="2020-08" db="EMBL/GenBank/DDBJ databases">
        <authorList>
            <person name="Ren C."/>
            <person name="Gu Y."/>
            <person name="Xu Y."/>
        </authorList>
    </citation>
    <scope>NUCLEOTIDE SEQUENCE [LARGE SCALE GENOMIC DNA]</scope>
    <source>
        <strain evidence="1 2">LBM18003</strain>
    </source>
</reference>
<proteinExistence type="predicted"/>
<name>A0A7G9WG85_9FIRM</name>
<protein>
    <submittedName>
        <fullName evidence="1">Uncharacterized protein</fullName>
    </submittedName>
</protein>
<gene>
    <name evidence="1" type="ORF">H6X83_12330</name>
</gene>
<dbReference type="EMBL" id="CP060696">
    <property type="protein sequence ID" value="QNO17697.1"/>
    <property type="molecule type" value="Genomic_DNA"/>
</dbReference>
<keyword evidence="2" id="KW-1185">Reference proteome</keyword>
<dbReference type="AlphaFoldDB" id="A0A7G9WG85"/>